<dbReference type="InterPro" id="IPR002634">
    <property type="entry name" value="BolA"/>
</dbReference>
<dbReference type="STRING" id="478820.A0A196SG18"/>
<dbReference type="GO" id="GO:0005634">
    <property type="term" value="C:nucleus"/>
    <property type="evidence" value="ECO:0007669"/>
    <property type="project" value="TreeGrafter"/>
</dbReference>
<organism evidence="2 3">
    <name type="scientific">Blastocystis sp. subtype 1 (strain ATCC 50177 / NandII)</name>
    <dbReference type="NCBI Taxonomy" id="478820"/>
    <lineage>
        <taxon>Eukaryota</taxon>
        <taxon>Sar</taxon>
        <taxon>Stramenopiles</taxon>
        <taxon>Bigyra</taxon>
        <taxon>Opalozoa</taxon>
        <taxon>Opalinata</taxon>
        <taxon>Blastocystidae</taxon>
        <taxon>Blastocystis</taxon>
    </lineage>
</organism>
<dbReference type="Gene3D" id="3.30.300.90">
    <property type="entry name" value="BolA-like"/>
    <property type="match status" value="1"/>
</dbReference>
<dbReference type="GO" id="GO:0051537">
    <property type="term" value="F:2 iron, 2 sulfur cluster binding"/>
    <property type="evidence" value="ECO:0007669"/>
    <property type="project" value="InterPro"/>
</dbReference>
<dbReference type="Pfam" id="PF01722">
    <property type="entry name" value="BolA"/>
    <property type="match status" value="1"/>
</dbReference>
<dbReference type="GO" id="GO:0005829">
    <property type="term" value="C:cytosol"/>
    <property type="evidence" value="ECO:0007669"/>
    <property type="project" value="TreeGrafter"/>
</dbReference>
<evidence type="ECO:0000313" key="2">
    <source>
        <dbReference type="EMBL" id="OAO15092.1"/>
    </source>
</evidence>
<dbReference type="AlphaFoldDB" id="A0A196SG18"/>
<comment type="similarity">
    <text evidence="1">Belongs to the BolA/IbaG family.</text>
</comment>
<dbReference type="InterPro" id="IPR045115">
    <property type="entry name" value="BOL2"/>
</dbReference>
<reference evidence="2 3" key="1">
    <citation type="submission" date="2016-05" db="EMBL/GenBank/DDBJ databases">
        <title>Nuclear genome of Blastocystis sp. subtype 1 NandII.</title>
        <authorList>
            <person name="Gentekaki E."/>
            <person name="Curtis B."/>
            <person name="Stairs C."/>
            <person name="Eme L."/>
            <person name="Herman E."/>
            <person name="Klimes V."/>
            <person name="Arias M.C."/>
            <person name="Elias M."/>
            <person name="Hilliou F."/>
            <person name="Klute M."/>
            <person name="Malik S.-B."/>
            <person name="Pightling A."/>
            <person name="Rachubinski R."/>
            <person name="Salas D."/>
            <person name="Schlacht A."/>
            <person name="Suga H."/>
            <person name="Archibald J."/>
            <person name="Ball S.G."/>
            <person name="Clark G."/>
            <person name="Dacks J."/>
            <person name="Van Der Giezen M."/>
            <person name="Tsaousis A."/>
            <person name="Roger A."/>
        </authorList>
    </citation>
    <scope>NUCLEOTIDE SEQUENCE [LARGE SCALE GENOMIC DNA]</scope>
    <source>
        <strain evidence="3">ATCC 50177 / NandII</strain>
    </source>
</reference>
<proteinExistence type="inferred from homology"/>
<dbReference type="PANTHER" id="PTHR12735">
    <property type="entry name" value="BOLA-LIKE PROTEIN-RELATED"/>
    <property type="match status" value="1"/>
</dbReference>
<dbReference type="EMBL" id="LXWW01000174">
    <property type="protein sequence ID" value="OAO15092.1"/>
    <property type="molecule type" value="Genomic_DNA"/>
</dbReference>
<dbReference type="PANTHER" id="PTHR12735:SF27">
    <property type="entry name" value="BOLA-LIKE PROTEIN 2"/>
    <property type="match status" value="1"/>
</dbReference>
<comment type="caution">
    <text evidence="2">The sequence shown here is derived from an EMBL/GenBank/DDBJ whole genome shotgun (WGS) entry which is preliminary data.</text>
</comment>
<dbReference type="GO" id="GO:0051604">
    <property type="term" value="P:protein maturation"/>
    <property type="evidence" value="ECO:0007669"/>
    <property type="project" value="InterPro"/>
</dbReference>
<dbReference type="SUPFAM" id="SSF82657">
    <property type="entry name" value="BolA-like"/>
    <property type="match status" value="1"/>
</dbReference>
<dbReference type="OrthoDB" id="4983at2759"/>
<dbReference type="InterPro" id="IPR036065">
    <property type="entry name" value="BolA-like_sf"/>
</dbReference>
<dbReference type="GO" id="GO:0006879">
    <property type="term" value="P:intracellular iron ion homeostasis"/>
    <property type="evidence" value="ECO:0007669"/>
    <property type="project" value="InterPro"/>
</dbReference>
<evidence type="ECO:0000313" key="3">
    <source>
        <dbReference type="Proteomes" id="UP000078348"/>
    </source>
</evidence>
<dbReference type="Proteomes" id="UP000078348">
    <property type="component" value="Unassembled WGS sequence"/>
</dbReference>
<gene>
    <name evidence="2" type="ORF">AV274_3182</name>
</gene>
<accession>A0A196SG18</accession>
<name>A0A196SG18_BLAHN</name>
<protein>
    <submittedName>
        <fullName evidence="2">BolA domain protein</fullName>
    </submittedName>
</protein>
<sequence>MSFLVRAAARSGSLGVQMARTVPACQWRLFSTDAEEKINRQKMQDMMVEKLKKQADATVVKIKDISYDAGYLLEMLVVSPKFRGMKLIQQHRLMNKILSDELSILHGITFKCMTPEQYEKMDEK</sequence>
<keyword evidence="3" id="KW-1185">Reference proteome</keyword>
<evidence type="ECO:0000256" key="1">
    <source>
        <dbReference type="RuleBase" id="RU003860"/>
    </source>
</evidence>